<comment type="cofactor">
    <cofactor evidence="1">
        <name>FMN</name>
        <dbReference type="ChEBI" id="CHEBI:58210"/>
    </cofactor>
</comment>
<dbReference type="InterPro" id="IPR012349">
    <property type="entry name" value="Split_barrel_FMN-bd"/>
</dbReference>
<organism evidence="6 7">
    <name type="scientific">Nocardia jinanensis</name>
    <dbReference type="NCBI Taxonomy" id="382504"/>
    <lineage>
        <taxon>Bacteria</taxon>
        <taxon>Bacillati</taxon>
        <taxon>Actinomycetota</taxon>
        <taxon>Actinomycetes</taxon>
        <taxon>Mycobacteriales</taxon>
        <taxon>Nocardiaceae</taxon>
        <taxon>Nocardia</taxon>
    </lineage>
</organism>
<keyword evidence="2" id="KW-0285">Flavoprotein</keyword>
<dbReference type="InterPro" id="IPR002563">
    <property type="entry name" value="Flavin_Rdtase-like_dom"/>
</dbReference>
<dbReference type="SMART" id="SM00903">
    <property type="entry name" value="Flavin_Reduct"/>
    <property type="match status" value="1"/>
</dbReference>
<evidence type="ECO:0000256" key="3">
    <source>
        <dbReference type="ARBA" id="ARBA00022643"/>
    </source>
</evidence>
<comment type="similarity">
    <text evidence="4">Belongs to the flavoredoxin family.</text>
</comment>
<dbReference type="RefSeq" id="WP_189094125.1">
    <property type="nucleotide sequence ID" value="NZ_BMMH01000002.1"/>
</dbReference>
<dbReference type="EMBL" id="BMMH01000002">
    <property type="protein sequence ID" value="GGL02373.1"/>
    <property type="molecule type" value="Genomic_DNA"/>
</dbReference>
<keyword evidence="7" id="KW-1185">Reference proteome</keyword>
<dbReference type="GO" id="GO:0010181">
    <property type="term" value="F:FMN binding"/>
    <property type="evidence" value="ECO:0007669"/>
    <property type="project" value="InterPro"/>
</dbReference>
<gene>
    <name evidence="6" type="ORF">GCM10011588_16430</name>
</gene>
<proteinExistence type="inferred from homology"/>
<evidence type="ECO:0000256" key="1">
    <source>
        <dbReference type="ARBA" id="ARBA00001917"/>
    </source>
</evidence>
<dbReference type="GO" id="GO:0016646">
    <property type="term" value="F:oxidoreductase activity, acting on the CH-NH group of donors, NAD or NADP as acceptor"/>
    <property type="evidence" value="ECO:0007669"/>
    <property type="project" value="UniProtKB-ARBA"/>
</dbReference>
<dbReference type="SUPFAM" id="SSF50475">
    <property type="entry name" value="FMN-binding split barrel"/>
    <property type="match status" value="1"/>
</dbReference>
<sequence>MYLDMSSDRVDFTWMIKNAVVPRPIAWVSTVSATGVGNLAPYSYFALVTMDPPMLMVSFTGRKDTLDNIRETGDFVVNLVTEGSAGTQTDTAAVVPPEIDEAELLGLRTVAGTAVRAPRLAGAKAALECRAVEEKAMPGTTLVFAEVVAIHVDDGVLDERGRIDIAAYRPVGRLGGALYTTVAESYRIPVPAAADVLAGKRSVELAGSHADRTTGVPVTDLR</sequence>
<evidence type="ECO:0000313" key="7">
    <source>
        <dbReference type="Proteomes" id="UP000638263"/>
    </source>
</evidence>
<dbReference type="AlphaFoldDB" id="A0A917VPR7"/>
<dbReference type="Gene3D" id="2.30.110.10">
    <property type="entry name" value="Electron Transport, Fmn-binding Protein, Chain A"/>
    <property type="match status" value="1"/>
</dbReference>
<evidence type="ECO:0000259" key="5">
    <source>
        <dbReference type="SMART" id="SM00903"/>
    </source>
</evidence>
<reference evidence="6" key="1">
    <citation type="journal article" date="2014" name="Int. J. Syst. Evol. Microbiol.">
        <title>Complete genome sequence of Corynebacterium casei LMG S-19264T (=DSM 44701T), isolated from a smear-ripened cheese.</title>
        <authorList>
            <consortium name="US DOE Joint Genome Institute (JGI-PGF)"/>
            <person name="Walter F."/>
            <person name="Albersmeier A."/>
            <person name="Kalinowski J."/>
            <person name="Ruckert C."/>
        </authorList>
    </citation>
    <scope>NUCLEOTIDE SEQUENCE</scope>
    <source>
        <strain evidence="6">CGMCC 4.3508</strain>
    </source>
</reference>
<dbReference type="Pfam" id="PF01613">
    <property type="entry name" value="Flavin_Reduct"/>
    <property type="match status" value="1"/>
</dbReference>
<evidence type="ECO:0000313" key="6">
    <source>
        <dbReference type="EMBL" id="GGL02373.1"/>
    </source>
</evidence>
<dbReference type="Proteomes" id="UP000638263">
    <property type="component" value="Unassembled WGS sequence"/>
</dbReference>
<name>A0A917VPR7_9NOCA</name>
<keyword evidence="3" id="KW-0288">FMN</keyword>
<evidence type="ECO:0000256" key="4">
    <source>
        <dbReference type="ARBA" id="ARBA00038054"/>
    </source>
</evidence>
<evidence type="ECO:0000256" key="2">
    <source>
        <dbReference type="ARBA" id="ARBA00022630"/>
    </source>
</evidence>
<protein>
    <recommendedName>
        <fullName evidence="5">Flavin reductase like domain-containing protein</fullName>
    </recommendedName>
</protein>
<accession>A0A917VPR7</accession>
<feature type="domain" description="Flavin reductase like" evidence="5">
    <location>
        <begin position="18"/>
        <end position="166"/>
    </location>
</feature>
<comment type="caution">
    <text evidence="6">The sequence shown here is derived from an EMBL/GenBank/DDBJ whole genome shotgun (WGS) entry which is preliminary data.</text>
</comment>
<reference evidence="6" key="2">
    <citation type="submission" date="2020-09" db="EMBL/GenBank/DDBJ databases">
        <authorList>
            <person name="Sun Q."/>
            <person name="Zhou Y."/>
        </authorList>
    </citation>
    <scope>NUCLEOTIDE SEQUENCE</scope>
    <source>
        <strain evidence="6">CGMCC 4.3508</strain>
    </source>
</reference>
<dbReference type="PANTHER" id="PTHR33798:SF5">
    <property type="entry name" value="FLAVIN REDUCTASE LIKE DOMAIN-CONTAINING PROTEIN"/>
    <property type="match status" value="1"/>
</dbReference>
<dbReference type="PANTHER" id="PTHR33798">
    <property type="entry name" value="FLAVOPROTEIN OXYGENASE"/>
    <property type="match status" value="1"/>
</dbReference>